<feature type="transmembrane region" description="Helical" evidence="6">
    <location>
        <begin position="220"/>
        <end position="241"/>
    </location>
</feature>
<evidence type="ECO:0000256" key="3">
    <source>
        <dbReference type="ARBA" id="ARBA00022692"/>
    </source>
</evidence>
<keyword evidence="9" id="KW-1185">Reference proteome</keyword>
<dbReference type="RefSeq" id="WP_051659396.1">
    <property type="nucleotide sequence ID" value="NZ_CP015882.1"/>
</dbReference>
<evidence type="ECO:0000256" key="2">
    <source>
        <dbReference type="ARBA" id="ARBA00022475"/>
    </source>
</evidence>
<accession>A0ABY8HQN1</accession>
<evidence type="ECO:0000259" key="7">
    <source>
        <dbReference type="PROSITE" id="PS50850"/>
    </source>
</evidence>
<organism evidence="8 9">
    <name type="scientific">Ensifer adhaerens</name>
    <name type="common">Sinorhizobium morelense</name>
    <dbReference type="NCBI Taxonomy" id="106592"/>
    <lineage>
        <taxon>Bacteria</taxon>
        <taxon>Pseudomonadati</taxon>
        <taxon>Pseudomonadota</taxon>
        <taxon>Alphaproteobacteria</taxon>
        <taxon>Hyphomicrobiales</taxon>
        <taxon>Rhizobiaceae</taxon>
        <taxon>Sinorhizobium/Ensifer group</taxon>
        <taxon>Ensifer</taxon>
    </lineage>
</organism>
<feature type="transmembrane region" description="Helical" evidence="6">
    <location>
        <begin position="146"/>
        <end position="169"/>
    </location>
</feature>
<keyword evidence="4 6" id="KW-1133">Transmembrane helix</keyword>
<feature type="transmembrane region" description="Helical" evidence="6">
    <location>
        <begin position="310"/>
        <end position="331"/>
    </location>
</feature>
<evidence type="ECO:0000256" key="4">
    <source>
        <dbReference type="ARBA" id="ARBA00022989"/>
    </source>
</evidence>
<evidence type="ECO:0000256" key="1">
    <source>
        <dbReference type="ARBA" id="ARBA00004651"/>
    </source>
</evidence>
<feature type="transmembrane region" description="Helical" evidence="6">
    <location>
        <begin position="60"/>
        <end position="81"/>
    </location>
</feature>
<dbReference type="Proteomes" id="UP001214094">
    <property type="component" value="Plasmid unnamedB"/>
</dbReference>
<name>A0ABY8HQN1_ENSAD</name>
<dbReference type="SUPFAM" id="SSF103473">
    <property type="entry name" value="MFS general substrate transporter"/>
    <property type="match status" value="1"/>
</dbReference>
<dbReference type="PROSITE" id="PS50850">
    <property type="entry name" value="MFS"/>
    <property type="match status" value="1"/>
</dbReference>
<proteinExistence type="predicted"/>
<geneLocation type="plasmid" evidence="8 9">
    <name>unnamedB</name>
</geneLocation>
<dbReference type="InterPro" id="IPR020846">
    <property type="entry name" value="MFS_dom"/>
</dbReference>
<reference evidence="8 9" key="1">
    <citation type="submission" date="2023-03" db="EMBL/GenBank/DDBJ databases">
        <title>Comparative genome and transcriptome analysis combination mining strategies for increasing vitamin B12 production of Ensifer adhaerens strain.</title>
        <authorList>
            <person name="Yongheng L."/>
        </authorList>
    </citation>
    <scope>NUCLEOTIDE SEQUENCE [LARGE SCALE GENOMIC DNA]</scope>
    <source>
        <strain evidence="8 9">Casida A-T305</strain>
        <plasmid evidence="8 9">unnamedB</plasmid>
    </source>
</reference>
<keyword evidence="3 6" id="KW-0812">Transmembrane</keyword>
<dbReference type="CDD" id="cd17324">
    <property type="entry name" value="MFS_NepI_like"/>
    <property type="match status" value="1"/>
</dbReference>
<keyword evidence="8" id="KW-0614">Plasmid</keyword>
<protein>
    <submittedName>
        <fullName evidence="8">MFS transporter</fullName>
    </submittedName>
</protein>
<evidence type="ECO:0000256" key="6">
    <source>
        <dbReference type="SAM" id="Phobius"/>
    </source>
</evidence>
<feature type="transmembrane region" description="Helical" evidence="6">
    <location>
        <begin position="21"/>
        <end position="40"/>
    </location>
</feature>
<dbReference type="EMBL" id="CP121310">
    <property type="protein sequence ID" value="WFP94430.1"/>
    <property type="molecule type" value="Genomic_DNA"/>
</dbReference>
<dbReference type="GeneID" id="29523227"/>
<feature type="transmembrane region" description="Helical" evidence="6">
    <location>
        <begin position="286"/>
        <end position="304"/>
    </location>
</feature>
<dbReference type="Gene3D" id="1.20.1250.20">
    <property type="entry name" value="MFS general substrate transporter like domains"/>
    <property type="match status" value="1"/>
</dbReference>
<dbReference type="PANTHER" id="PTHR43124">
    <property type="entry name" value="PURINE EFFLUX PUMP PBUE"/>
    <property type="match status" value="1"/>
</dbReference>
<feature type="transmembrane region" description="Helical" evidence="6">
    <location>
        <begin position="175"/>
        <end position="200"/>
    </location>
</feature>
<evidence type="ECO:0000313" key="8">
    <source>
        <dbReference type="EMBL" id="WFP94430.1"/>
    </source>
</evidence>
<gene>
    <name evidence="8" type="ORF">P4B07_31980</name>
</gene>
<feature type="transmembrane region" description="Helical" evidence="6">
    <location>
        <begin position="371"/>
        <end position="390"/>
    </location>
</feature>
<evidence type="ECO:0000256" key="5">
    <source>
        <dbReference type="ARBA" id="ARBA00023136"/>
    </source>
</evidence>
<sequence length="401" mass="41204">MKLQEETDGLQRKGGPDRENWLPVYAAGLSTFCVVTTEMLPVGLMTPIADDLQTSMGTAGLTLSLPALLAALFAPTVVLLAGRIDRRRILTTLLLLLVVANIISALASTIGLLLAARIIVGLCMGGIWAVAGGLALRLVPGRSIGVATAIIFGGVAAASVLGVPVGAMIGDAAGWRFAFAAMAVFCAIVLVVNLCALPALPVHQSVRLSQFGHQLLNRRIQLGLAITFLFVAGHFMAYTFIRPLLEVVSGIGTQWVGLMLFAYGAAGIGGNFVAGPGAARRTGATLLCIAGALAAVLFGFALFGNSALGGAVVLILWGIAYGGVSVSLQTWMMKSAPSDIEVATALFVAIFNIAIAAGSFAGGRIVDQFDLGTNLLVAGILPSLGILLGLKAQRLATAKVD</sequence>
<comment type="subcellular location">
    <subcellularLocation>
        <location evidence="1">Cell membrane</location>
        <topology evidence="1">Multi-pass membrane protein</topology>
    </subcellularLocation>
</comment>
<dbReference type="InterPro" id="IPR050189">
    <property type="entry name" value="MFS_Efflux_Transporters"/>
</dbReference>
<dbReference type="PANTHER" id="PTHR43124:SF3">
    <property type="entry name" value="CHLORAMPHENICOL EFFLUX PUMP RV0191"/>
    <property type="match status" value="1"/>
</dbReference>
<feature type="transmembrane region" description="Helical" evidence="6">
    <location>
        <begin position="343"/>
        <end position="365"/>
    </location>
</feature>
<feature type="transmembrane region" description="Helical" evidence="6">
    <location>
        <begin position="253"/>
        <end position="274"/>
    </location>
</feature>
<feature type="transmembrane region" description="Helical" evidence="6">
    <location>
        <begin position="118"/>
        <end position="139"/>
    </location>
</feature>
<keyword evidence="2" id="KW-1003">Cell membrane</keyword>
<dbReference type="Pfam" id="PF07690">
    <property type="entry name" value="MFS_1"/>
    <property type="match status" value="1"/>
</dbReference>
<feature type="transmembrane region" description="Helical" evidence="6">
    <location>
        <begin position="93"/>
        <end position="112"/>
    </location>
</feature>
<dbReference type="InterPro" id="IPR011701">
    <property type="entry name" value="MFS"/>
</dbReference>
<feature type="domain" description="Major facilitator superfamily (MFS) profile" evidence="7">
    <location>
        <begin position="23"/>
        <end position="397"/>
    </location>
</feature>
<evidence type="ECO:0000313" key="9">
    <source>
        <dbReference type="Proteomes" id="UP001214094"/>
    </source>
</evidence>
<keyword evidence="5 6" id="KW-0472">Membrane</keyword>
<dbReference type="InterPro" id="IPR036259">
    <property type="entry name" value="MFS_trans_sf"/>
</dbReference>